<proteinExistence type="inferred from homology"/>
<feature type="transmembrane region" description="Helical" evidence="2">
    <location>
        <begin position="45"/>
        <end position="62"/>
    </location>
</feature>
<protein>
    <submittedName>
        <fullName evidence="5">Peptidase M16 domain protein</fullName>
    </submittedName>
</protein>
<accession>B1YE12</accession>
<dbReference type="PANTHER" id="PTHR11851:SF49">
    <property type="entry name" value="MITOCHONDRIAL-PROCESSING PEPTIDASE SUBUNIT ALPHA"/>
    <property type="match status" value="1"/>
</dbReference>
<dbReference type="Gene3D" id="3.30.830.10">
    <property type="entry name" value="Metalloenzyme, LuxS/M16 peptidase-like"/>
    <property type="match status" value="1"/>
</dbReference>
<dbReference type="eggNOG" id="arCOG04065">
    <property type="taxonomic scope" value="Archaea"/>
</dbReference>
<dbReference type="GO" id="GO:0046872">
    <property type="term" value="F:metal ion binding"/>
    <property type="evidence" value="ECO:0007669"/>
    <property type="project" value="InterPro"/>
</dbReference>
<comment type="similarity">
    <text evidence="1">Belongs to the peptidase M16 family.</text>
</comment>
<feature type="domain" description="Peptidase M16 C-terminal" evidence="4">
    <location>
        <begin position="187"/>
        <end position="326"/>
    </location>
</feature>
<feature type="transmembrane region" description="Helical" evidence="2">
    <location>
        <begin position="20"/>
        <end position="39"/>
    </location>
</feature>
<dbReference type="Pfam" id="PF00675">
    <property type="entry name" value="Peptidase_M16"/>
    <property type="match status" value="1"/>
</dbReference>
<evidence type="ECO:0000313" key="5">
    <source>
        <dbReference type="EMBL" id="ACB40025.1"/>
    </source>
</evidence>
<evidence type="ECO:0000259" key="3">
    <source>
        <dbReference type="Pfam" id="PF00675"/>
    </source>
</evidence>
<organism evidence="5 6">
    <name type="scientific">Pyrobaculum neutrophilum (strain DSM 2338 / JCM 9278 / NBRC 100436 / V24Sta)</name>
    <name type="common">Thermoproteus neutrophilus</name>
    <dbReference type="NCBI Taxonomy" id="444157"/>
    <lineage>
        <taxon>Archaea</taxon>
        <taxon>Thermoproteota</taxon>
        <taxon>Thermoprotei</taxon>
        <taxon>Thermoproteales</taxon>
        <taxon>Thermoproteaceae</taxon>
        <taxon>Pyrobaculum</taxon>
    </lineage>
</organism>
<dbReference type="Proteomes" id="UP000001694">
    <property type="component" value="Chromosome"/>
</dbReference>
<dbReference type="InterPro" id="IPR050361">
    <property type="entry name" value="MPP/UQCRC_Complex"/>
</dbReference>
<dbReference type="InterPro" id="IPR011765">
    <property type="entry name" value="Pept_M16_N"/>
</dbReference>
<feature type="domain" description="Peptidase M16 N-terminal" evidence="3">
    <location>
        <begin position="47"/>
        <end position="169"/>
    </location>
</feature>
<name>B1YE12_PYRNV</name>
<evidence type="ECO:0000256" key="2">
    <source>
        <dbReference type="SAM" id="Phobius"/>
    </source>
</evidence>
<dbReference type="EMBL" id="CP001014">
    <property type="protein sequence ID" value="ACB40025.1"/>
    <property type="molecule type" value="Genomic_DNA"/>
</dbReference>
<gene>
    <name evidence="5" type="ordered locus">Tneu_1094</name>
</gene>
<reference evidence="5" key="1">
    <citation type="submission" date="2008-03" db="EMBL/GenBank/DDBJ databases">
        <title>Complete sequence of Thermoproteus neutrophilus V24Sta.</title>
        <authorList>
            <consortium name="US DOE Joint Genome Institute"/>
            <person name="Copeland A."/>
            <person name="Lucas S."/>
            <person name="Lapidus A."/>
            <person name="Glavina del Rio T."/>
            <person name="Dalin E."/>
            <person name="Tice H."/>
            <person name="Bruce D."/>
            <person name="Goodwin L."/>
            <person name="Pitluck S."/>
            <person name="Sims D."/>
            <person name="Brettin T."/>
            <person name="Detter J.C."/>
            <person name="Han C."/>
            <person name="Kuske C.R."/>
            <person name="Schmutz J."/>
            <person name="Larimer F."/>
            <person name="Land M."/>
            <person name="Hauser L."/>
            <person name="Kyrpides N."/>
            <person name="Mikhailova N."/>
            <person name="Biddle J.F."/>
            <person name="Zhang Z."/>
            <person name="Fitz-Gibbon S.T."/>
            <person name="Lowe T.M."/>
            <person name="Saltikov C."/>
            <person name="House C.H."/>
            <person name="Richardson P."/>
        </authorList>
    </citation>
    <scope>NUCLEOTIDE SEQUENCE [LARGE SCALE GENOMIC DNA]</scope>
    <source>
        <strain evidence="5">V24Sta</strain>
    </source>
</reference>
<keyword evidence="2" id="KW-0472">Membrane</keyword>
<evidence type="ECO:0000259" key="4">
    <source>
        <dbReference type="Pfam" id="PF05193"/>
    </source>
</evidence>
<keyword evidence="2" id="KW-0812">Transmembrane</keyword>
<keyword evidence="2" id="KW-1133">Transmembrane helix</keyword>
<dbReference type="PANTHER" id="PTHR11851">
    <property type="entry name" value="METALLOPROTEASE"/>
    <property type="match status" value="1"/>
</dbReference>
<sequence>MGRRGGSRPVLRRRGLGIGVAKFIYGVVWGCVLLDNGVRLVLDRFAAPTAAVVVGVGVGSLFEERGRRGITHLLEHMLFRVPGFDVDEAVESLGGSNNAYTERDVLLLVLEGVSESAAGLVELAFRLYANERFDEADLERERDVVLSELRQVREDPSDWVGELGVRALFGDSDWGDPVGGTPEAVESISLGDLLEFKRRWFTPGNTFVVLSGGFGEEAVAKAVELFGGLEGEAPPRPRPTAGSGPGRIVERREVDGVYYARAVRVAVGDPAAAFAALHGAAFHLESGTKSVLFNLLRTPGIAYSYYVDYDVVGDVAYLEVVVESARSLEEARRAVSEALKPRSPPPYRLRYFDYVWRVAWRSPANRAVSIGEYVAKGGRPEDAEAAFRRAAEGGTLWVTPLAEAEAVVGPEELI</sequence>
<dbReference type="SUPFAM" id="SSF63411">
    <property type="entry name" value="LuxS/MPP-like metallohydrolase"/>
    <property type="match status" value="2"/>
</dbReference>
<dbReference type="Pfam" id="PF05193">
    <property type="entry name" value="Peptidase_M16_C"/>
    <property type="match status" value="1"/>
</dbReference>
<evidence type="ECO:0000313" key="6">
    <source>
        <dbReference type="Proteomes" id="UP000001694"/>
    </source>
</evidence>
<dbReference type="InterPro" id="IPR007863">
    <property type="entry name" value="Peptidase_M16_C"/>
</dbReference>
<dbReference type="AlphaFoldDB" id="B1YE12"/>
<dbReference type="HOGENOM" id="CLU_711015_0_0_2"/>
<dbReference type="KEGG" id="tne:Tneu_1094"/>
<evidence type="ECO:0000256" key="1">
    <source>
        <dbReference type="ARBA" id="ARBA00007261"/>
    </source>
</evidence>
<dbReference type="STRING" id="444157.Tneu_1094"/>
<keyword evidence="6" id="KW-1185">Reference proteome</keyword>
<dbReference type="InterPro" id="IPR011249">
    <property type="entry name" value="Metalloenz_LuxS/M16"/>
</dbReference>